<feature type="transmembrane region" description="Helical" evidence="1">
    <location>
        <begin position="131"/>
        <end position="150"/>
    </location>
</feature>
<dbReference type="Pfam" id="PF17820">
    <property type="entry name" value="PDZ_6"/>
    <property type="match status" value="1"/>
</dbReference>
<feature type="transmembrane region" description="Helical" evidence="1">
    <location>
        <begin position="56"/>
        <end position="75"/>
    </location>
</feature>
<feature type="transmembrane region" description="Helical" evidence="1">
    <location>
        <begin position="171"/>
        <end position="188"/>
    </location>
</feature>
<sequence>MSLLESFLKYFIQPLLLAAVIAVLIRYFSRVKYERKTFRIAIDRDFYEGRHFLKNALSFFFIAAIVTVLSGVSIPEKTILMYQALGIIALLFGQAVDLSLTAVLATGLITLLCCQFDVRSFLLPDSLNQHFGFAILVLAALCAGFQVALAKEKETEWFTPKVKNGKRGRKIVGYYFREMTIVPLILLLPLRDGTQSAFFWPLSGISDVHFTLFLMPLLVATNVKTFKRSFSSSLGYYRRHKSLQCGMGLLFSIIAAFVPKSSLVLLLVMFLTELIFIVKQSSFDGKGQFWYVETSDGARVVAVKSGTPAAKMKLVPGDVILECNKVKIANADELYQALQKNSAYCHLLVKTMDGELKICESALYADAPHEIGIILFD</sequence>
<feature type="domain" description="PDZ" evidence="2">
    <location>
        <begin position="272"/>
        <end position="353"/>
    </location>
</feature>
<reference evidence="4" key="1">
    <citation type="submission" date="2016-10" db="EMBL/GenBank/DDBJ databases">
        <authorList>
            <person name="Varghese N."/>
            <person name="Submissions S."/>
        </authorList>
    </citation>
    <scope>NUCLEOTIDE SEQUENCE [LARGE SCALE GENOMIC DNA]</scope>
    <source>
        <strain evidence="4">DSM 20403</strain>
    </source>
</reference>
<gene>
    <name evidence="3" type="ORF">SAMN02910432_00959</name>
</gene>
<keyword evidence="1" id="KW-0472">Membrane</keyword>
<feature type="transmembrane region" description="Helical" evidence="1">
    <location>
        <begin position="7"/>
        <end position="28"/>
    </location>
</feature>
<evidence type="ECO:0000259" key="2">
    <source>
        <dbReference type="SMART" id="SM00228"/>
    </source>
</evidence>
<proteinExistence type="predicted"/>
<dbReference type="EMBL" id="FOPI01000013">
    <property type="protein sequence ID" value="SFG34126.1"/>
    <property type="molecule type" value="Genomic_DNA"/>
</dbReference>
<name>A0A1I2R8M6_9LACO</name>
<accession>A0A1I2R8M6</accession>
<dbReference type="OrthoDB" id="198399at2"/>
<feature type="transmembrane region" description="Helical" evidence="1">
    <location>
        <begin position="247"/>
        <end position="271"/>
    </location>
</feature>
<dbReference type="InterPro" id="IPR001478">
    <property type="entry name" value="PDZ"/>
</dbReference>
<organism evidence="3 4">
    <name type="scientific">Ligilactobacillus ruminis DSM 20403 = NBRC 102161</name>
    <dbReference type="NCBI Taxonomy" id="1423798"/>
    <lineage>
        <taxon>Bacteria</taxon>
        <taxon>Bacillati</taxon>
        <taxon>Bacillota</taxon>
        <taxon>Bacilli</taxon>
        <taxon>Lactobacillales</taxon>
        <taxon>Lactobacillaceae</taxon>
        <taxon>Ligilactobacillus</taxon>
    </lineage>
</organism>
<dbReference type="RefSeq" id="WP_046922908.1">
    <property type="nucleotide sequence ID" value="NZ_AYYL01000008.1"/>
</dbReference>
<dbReference type="Proteomes" id="UP000182635">
    <property type="component" value="Unassembled WGS sequence"/>
</dbReference>
<evidence type="ECO:0000313" key="4">
    <source>
        <dbReference type="Proteomes" id="UP000182635"/>
    </source>
</evidence>
<evidence type="ECO:0000313" key="3">
    <source>
        <dbReference type="EMBL" id="SFG34126.1"/>
    </source>
</evidence>
<dbReference type="SMART" id="SM00228">
    <property type="entry name" value="PDZ"/>
    <property type="match status" value="1"/>
</dbReference>
<dbReference type="Gene3D" id="2.30.42.10">
    <property type="match status" value="1"/>
</dbReference>
<evidence type="ECO:0000256" key="1">
    <source>
        <dbReference type="SAM" id="Phobius"/>
    </source>
</evidence>
<keyword evidence="1" id="KW-0812">Transmembrane</keyword>
<dbReference type="AlphaFoldDB" id="A0A1I2R8M6"/>
<keyword evidence="1" id="KW-1133">Transmembrane helix</keyword>
<protein>
    <submittedName>
        <fullName evidence="3">PDZ domain-containing protein</fullName>
    </submittedName>
</protein>
<dbReference type="InterPro" id="IPR036034">
    <property type="entry name" value="PDZ_sf"/>
</dbReference>
<feature type="transmembrane region" description="Helical" evidence="1">
    <location>
        <begin position="208"/>
        <end position="226"/>
    </location>
</feature>
<dbReference type="InterPro" id="IPR041489">
    <property type="entry name" value="PDZ_6"/>
</dbReference>
<dbReference type="SUPFAM" id="SSF50156">
    <property type="entry name" value="PDZ domain-like"/>
    <property type="match status" value="1"/>
</dbReference>